<keyword evidence="2" id="KW-0121">Carboxypeptidase</keyword>
<evidence type="ECO:0000313" key="2">
    <source>
        <dbReference type="EMBL" id="CDS85278.1"/>
    </source>
</evidence>
<dbReference type="PANTHER" id="PTHR34385">
    <property type="entry name" value="D-ALANYL-D-ALANINE CARBOXYPEPTIDASE"/>
    <property type="match status" value="1"/>
</dbReference>
<feature type="domain" description="D-alanyl-D-alanine carboxypeptidase-like core" evidence="1">
    <location>
        <begin position="69"/>
        <end position="194"/>
    </location>
</feature>
<name>A0A069A7C4_CLODI</name>
<dbReference type="RefSeq" id="WP_021366824.1">
    <property type="nucleotide sequence ID" value="NZ_BBYB01000182.1"/>
</dbReference>
<dbReference type="EMBL" id="LK933116">
    <property type="protein sequence ID" value="CDT33549.1"/>
    <property type="molecule type" value="Genomic_DNA"/>
</dbReference>
<dbReference type="EMBL" id="LK932505">
    <property type="protein sequence ID" value="CDS85278.1"/>
    <property type="molecule type" value="Genomic_DNA"/>
</dbReference>
<dbReference type="SUPFAM" id="SSF55166">
    <property type="entry name" value="Hedgehog/DD-peptidase"/>
    <property type="match status" value="1"/>
</dbReference>
<sequence length="215" mass="25042">MKKKICVAIIFALFIVFVEMFIDSSSEGSKIMTAELSKYRKGVNVLSINNIIVANKKYSLPKDYSPQESSEARDAFYKMNKDAQKSGLNLKAFSTYRSYEYQDRLFKSYVKEHGEKEANRFSAKPGESEHQTGLAFDIGGDDQSCWANQKFNNTKEAKWLYENAYKYGFILRYPEGKENITGYMYESWHYRYVGTEHSKNFAMNNLTLEEYLHIN</sequence>
<dbReference type="InterPro" id="IPR003709">
    <property type="entry name" value="VanY-like_core_dom"/>
</dbReference>
<dbReference type="CDD" id="cd14852">
    <property type="entry name" value="LD-carboxypeptidase"/>
    <property type="match status" value="1"/>
</dbReference>
<gene>
    <name evidence="4" type="ORF">BN1095_440022</name>
    <name evidence="2" type="ORF">BN1096_520198</name>
    <name evidence="3" type="ORF">BN1097_680205</name>
</gene>
<organism evidence="2">
    <name type="scientific">Clostridioides difficile</name>
    <name type="common">Peptoclostridium difficile</name>
    <dbReference type="NCBI Taxonomy" id="1496"/>
    <lineage>
        <taxon>Bacteria</taxon>
        <taxon>Bacillati</taxon>
        <taxon>Bacillota</taxon>
        <taxon>Clostridia</taxon>
        <taxon>Peptostreptococcales</taxon>
        <taxon>Peptostreptococcaceae</taxon>
        <taxon>Clostridioides</taxon>
    </lineage>
</organism>
<evidence type="ECO:0000313" key="3">
    <source>
        <dbReference type="EMBL" id="CDS88770.1"/>
    </source>
</evidence>
<protein>
    <submittedName>
        <fullName evidence="2">Putative D-alanyl-D-alanine carboxypeptidase</fullName>
        <ecNumber evidence="2">3.4.16.4</ecNumber>
    </submittedName>
</protein>
<reference evidence="2" key="1">
    <citation type="submission" date="2014-07" db="EMBL/GenBank/DDBJ databases">
        <authorList>
            <person name="Monot Marc"/>
        </authorList>
    </citation>
    <scope>NUCLEOTIDE SEQUENCE</scope>
    <source>
        <strain evidence="4">7032989</strain>
        <strain evidence="3">7032994</strain>
    </source>
</reference>
<dbReference type="InterPro" id="IPR009045">
    <property type="entry name" value="Zn_M74/Hedgehog-like"/>
</dbReference>
<accession>A0A069A7C4</accession>
<dbReference type="Gene3D" id="3.30.1380.10">
    <property type="match status" value="1"/>
</dbReference>
<evidence type="ECO:0000313" key="4">
    <source>
        <dbReference type="EMBL" id="CDT33549.1"/>
    </source>
</evidence>
<keyword evidence="2" id="KW-0378">Hydrolase</keyword>
<evidence type="ECO:0000259" key="1">
    <source>
        <dbReference type="Pfam" id="PF02557"/>
    </source>
</evidence>
<dbReference type="EC" id="3.4.16.4" evidence="2"/>
<dbReference type="EMBL" id="LK932407">
    <property type="protein sequence ID" value="CDS88770.1"/>
    <property type="molecule type" value="Genomic_DNA"/>
</dbReference>
<dbReference type="InterPro" id="IPR052179">
    <property type="entry name" value="DD-CPase-like"/>
</dbReference>
<dbReference type="InterPro" id="IPR058193">
    <property type="entry name" value="VanY/YodJ_core_dom"/>
</dbReference>
<dbReference type="GO" id="GO:0009002">
    <property type="term" value="F:serine-type D-Ala-D-Ala carboxypeptidase activity"/>
    <property type="evidence" value="ECO:0007669"/>
    <property type="project" value="UniProtKB-EC"/>
</dbReference>
<dbReference type="AlphaFoldDB" id="A0A069A7C4"/>
<dbReference type="PANTHER" id="PTHR34385:SF1">
    <property type="entry name" value="PEPTIDOGLYCAN L-ALANYL-D-GLUTAMATE ENDOPEPTIDASE CWLK"/>
    <property type="match status" value="1"/>
</dbReference>
<dbReference type="GO" id="GO:0006508">
    <property type="term" value="P:proteolysis"/>
    <property type="evidence" value="ECO:0007669"/>
    <property type="project" value="InterPro"/>
</dbReference>
<proteinExistence type="predicted"/>
<keyword evidence="2" id="KW-0645">Protease</keyword>
<dbReference type="Pfam" id="PF02557">
    <property type="entry name" value="VanY"/>
    <property type="match status" value="1"/>
</dbReference>